<gene>
    <name evidence="8" type="ORF">SAMN02745217_00031</name>
</gene>
<dbReference type="OrthoDB" id="9779574at2"/>
<evidence type="ECO:0000256" key="3">
    <source>
        <dbReference type="ARBA" id="ARBA00012784"/>
    </source>
</evidence>
<proteinExistence type="inferred from homology"/>
<dbReference type="Proteomes" id="UP000184612">
    <property type="component" value="Unassembled WGS sequence"/>
</dbReference>
<dbReference type="PANTHER" id="PTHR11409">
    <property type="entry name" value="ADENOSINE DEAMINASE"/>
    <property type="match status" value="1"/>
</dbReference>
<accession>A0A1M7XW42</accession>
<feature type="domain" description="Adenosine deaminase" evidence="7">
    <location>
        <begin position="10"/>
        <end position="330"/>
    </location>
</feature>
<dbReference type="NCBIfam" id="TIGR01430">
    <property type="entry name" value="aden_deam"/>
    <property type="match status" value="1"/>
</dbReference>
<evidence type="ECO:0000313" key="8">
    <source>
        <dbReference type="EMBL" id="SHO42940.1"/>
    </source>
</evidence>
<evidence type="ECO:0000313" key="9">
    <source>
        <dbReference type="Proteomes" id="UP000184612"/>
    </source>
</evidence>
<name>A0A1M7XW42_9FIRM</name>
<organism evidence="8 9">
    <name type="scientific">Anaerocolumna xylanovorans DSM 12503</name>
    <dbReference type="NCBI Taxonomy" id="1121345"/>
    <lineage>
        <taxon>Bacteria</taxon>
        <taxon>Bacillati</taxon>
        <taxon>Bacillota</taxon>
        <taxon>Clostridia</taxon>
        <taxon>Lachnospirales</taxon>
        <taxon>Lachnospiraceae</taxon>
        <taxon>Anaerocolumna</taxon>
    </lineage>
</organism>
<keyword evidence="5" id="KW-0378">Hydrolase</keyword>
<dbReference type="InterPro" id="IPR006330">
    <property type="entry name" value="Ado/ade_deaminase"/>
</dbReference>
<comment type="cofactor">
    <cofactor evidence="1">
        <name>Zn(2+)</name>
        <dbReference type="ChEBI" id="CHEBI:29105"/>
    </cofactor>
</comment>
<evidence type="ECO:0000256" key="1">
    <source>
        <dbReference type="ARBA" id="ARBA00001947"/>
    </source>
</evidence>
<keyword evidence="6" id="KW-0862">Zinc</keyword>
<dbReference type="STRING" id="1121345.SAMN02745217_00031"/>
<keyword evidence="9" id="KW-1185">Reference proteome</keyword>
<dbReference type="GO" id="GO:0043103">
    <property type="term" value="P:hypoxanthine salvage"/>
    <property type="evidence" value="ECO:0007669"/>
    <property type="project" value="TreeGrafter"/>
</dbReference>
<keyword evidence="4" id="KW-0479">Metal-binding</keyword>
<dbReference type="GO" id="GO:0046872">
    <property type="term" value="F:metal ion binding"/>
    <property type="evidence" value="ECO:0007669"/>
    <property type="project" value="UniProtKB-KW"/>
</dbReference>
<sequence>MEQKWLQQLPKLDLHCHLDGSMNLETVSCLLKEQGIIIPKEQLQKELLVSEDCESLHEYLQKFDLPLKCLQTESGLKQAAMDLLESAALENVKYLEVRFAPMFSVAGGLSCNRVIESVLDGILEAQRQWDIRASVIVCAMRHYPLEKNLKMLDCAREYLGEGVCALDLAGDEAAFPTSEQRELFQMAKQLNMPFTIHSGECGSIVNVKEAITVGTKRMGHGIALMKDSSLMKQCREMGIGIELCPTSNFQTKAVNDWKGYPLRRFLEEGLLATVNTDNRTVSNTTVTKELLSLSENMGLDEGMIRQLLKNSVEISFAADNIKHRLLKEMEK</sequence>
<dbReference type="EC" id="3.5.4.4" evidence="3"/>
<reference evidence="8 9" key="1">
    <citation type="submission" date="2016-12" db="EMBL/GenBank/DDBJ databases">
        <authorList>
            <person name="Song W.-J."/>
            <person name="Kurnit D.M."/>
        </authorList>
    </citation>
    <scope>NUCLEOTIDE SEQUENCE [LARGE SCALE GENOMIC DNA]</scope>
    <source>
        <strain evidence="8 9">DSM 12503</strain>
    </source>
</reference>
<dbReference type="InterPro" id="IPR001365">
    <property type="entry name" value="A_deaminase_dom"/>
</dbReference>
<dbReference type="GO" id="GO:0005829">
    <property type="term" value="C:cytosol"/>
    <property type="evidence" value="ECO:0007669"/>
    <property type="project" value="TreeGrafter"/>
</dbReference>
<dbReference type="EMBL" id="FRFD01000003">
    <property type="protein sequence ID" value="SHO42940.1"/>
    <property type="molecule type" value="Genomic_DNA"/>
</dbReference>
<evidence type="ECO:0000256" key="2">
    <source>
        <dbReference type="ARBA" id="ARBA00006676"/>
    </source>
</evidence>
<protein>
    <recommendedName>
        <fullName evidence="3">adenosine deaminase</fullName>
        <ecNumber evidence="3">3.5.4.4</ecNumber>
    </recommendedName>
</protein>
<dbReference type="AlphaFoldDB" id="A0A1M7XW42"/>
<evidence type="ECO:0000256" key="6">
    <source>
        <dbReference type="ARBA" id="ARBA00022833"/>
    </source>
</evidence>
<dbReference type="InterPro" id="IPR032466">
    <property type="entry name" value="Metal_Hydrolase"/>
</dbReference>
<dbReference type="SUPFAM" id="SSF51556">
    <property type="entry name" value="Metallo-dependent hydrolases"/>
    <property type="match status" value="1"/>
</dbReference>
<dbReference type="GO" id="GO:0006154">
    <property type="term" value="P:adenosine catabolic process"/>
    <property type="evidence" value="ECO:0007669"/>
    <property type="project" value="TreeGrafter"/>
</dbReference>
<dbReference type="GO" id="GO:0046103">
    <property type="term" value="P:inosine biosynthetic process"/>
    <property type="evidence" value="ECO:0007669"/>
    <property type="project" value="TreeGrafter"/>
</dbReference>
<dbReference type="PANTHER" id="PTHR11409:SF43">
    <property type="entry name" value="ADENOSINE DEAMINASE"/>
    <property type="match status" value="1"/>
</dbReference>
<evidence type="ECO:0000256" key="4">
    <source>
        <dbReference type="ARBA" id="ARBA00022723"/>
    </source>
</evidence>
<dbReference type="RefSeq" id="WP_073586804.1">
    <property type="nucleotide sequence ID" value="NZ_FRFD01000003.1"/>
</dbReference>
<dbReference type="GO" id="GO:0004000">
    <property type="term" value="F:adenosine deaminase activity"/>
    <property type="evidence" value="ECO:0007669"/>
    <property type="project" value="TreeGrafter"/>
</dbReference>
<dbReference type="Gene3D" id="3.20.20.140">
    <property type="entry name" value="Metal-dependent hydrolases"/>
    <property type="match status" value="1"/>
</dbReference>
<dbReference type="Pfam" id="PF00962">
    <property type="entry name" value="A_deaminase"/>
    <property type="match status" value="1"/>
</dbReference>
<evidence type="ECO:0000259" key="7">
    <source>
        <dbReference type="Pfam" id="PF00962"/>
    </source>
</evidence>
<evidence type="ECO:0000256" key="5">
    <source>
        <dbReference type="ARBA" id="ARBA00022801"/>
    </source>
</evidence>
<comment type="similarity">
    <text evidence="2">Belongs to the metallo-dependent hydrolases superfamily. Adenosine and AMP deaminases family.</text>
</comment>